<dbReference type="HOGENOM" id="CLU_027402_4_2_5"/>
<dbReference type="InterPro" id="IPR025948">
    <property type="entry name" value="HTH-like_dom"/>
</dbReference>
<dbReference type="EMBL" id="CP003740">
    <property type="protein sequence ID" value="AGI69212.1"/>
    <property type="molecule type" value="Genomic_DNA"/>
</dbReference>
<dbReference type="InterPro" id="IPR050900">
    <property type="entry name" value="Transposase_IS3/IS150/IS904"/>
</dbReference>
<name>B5J7D5_9RHOB</name>
<feature type="domain" description="Integrase catalytic" evidence="1">
    <location>
        <begin position="122"/>
        <end position="231"/>
    </location>
</feature>
<sequence>MRFAFIDVWKEEWPVEFLCRVMRVTSRGFRAWRVRPMSQRQRDDMVILAHIREQHRLSLQSYGRPRMTEELQELGLKVGHRRVGRLMGENGIKIIRTQKYKATTDSNHTFNIAPNLLDQDFSATGPNQKWAGDISYIWTSEGWLYLAVILDLYSRRVIGWAVSNRMKKDLAIRALDMAVALRQPPEDCIHHTDRGSQYCSNEYQKRLSKHGFKISMSGKGNCYDCEYGIAA</sequence>
<dbReference type="PANTHER" id="PTHR46889">
    <property type="entry name" value="TRANSPOSASE INSF FOR INSERTION SEQUENCE IS3B-RELATED"/>
    <property type="match status" value="1"/>
</dbReference>
<dbReference type="InterPro" id="IPR001584">
    <property type="entry name" value="Integrase_cat-core"/>
</dbReference>
<dbReference type="NCBIfam" id="NF033516">
    <property type="entry name" value="transpos_IS3"/>
    <property type="match status" value="1"/>
</dbReference>
<protein>
    <submittedName>
        <fullName evidence="2">IS3-family transposase</fullName>
    </submittedName>
</protein>
<dbReference type="PANTHER" id="PTHR46889:SF4">
    <property type="entry name" value="TRANSPOSASE INSO FOR INSERTION SEQUENCE ELEMENT IS911B-RELATED"/>
    <property type="match status" value="1"/>
</dbReference>
<dbReference type="KEGG" id="oat:OAN307_c37560"/>
<dbReference type="Gene3D" id="3.30.420.10">
    <property type="entry name" value="Ribonuclease H-like superfamily/Ribonuclease H"/>
    <property type="match status" value="1"/>
</dbReference>
<accession>B5J7D5</accession>
<dbReference type="InterPro" id="IPR012337">
    <property type="entry name" value="RNaseH-like_sf"/>
</dbReference>
<dbReference type="InterPro" id="IPR048020">
    <property type="entry name" value="Transpos_IS3"/>
</dbReference>
<evidence type="ECO:0000313" key="2">
    <source>
        <dbReference type="EMBL" id="AGI69212.1"/>
    </source>
</evidence>
<dbReference type="PROSITE" id="PS50994">
    <property type="entry name" value="INTEGRASE"/>
    <property type="match status" value="1"/>
</dbReference>
<dbReference type="SUPFAM" id="SSF53098">
    <property type="entry name" value="Ribonuclease H-like"/>
    <property type="match status" value="1"/>
</dbReference>
<dbReference type="GO" id="GO:0015074">
    <property type="term" value="P:DNA integration"/>
    <property type="evidence" value="ECO:0007669"/>
    <property type="project" value="InterPro"/>
</dbReference>
<dbReference type="STRING" id="391626.OAN307_c37560"/>
<evidence type="ECO:0000259" key="1">
    <source>
        <dbReference type="PROSITE" id="PS50994"/>
    </source>
</evidence>
<dbReference type="Pfam" id="PF00665">
    <property type="entry name" value="rve"/>
    <property type="match status" value="1"/>
</dbReference>
<dbReference type="Pfam" id="PF13276">
    <property type="entry name" value="HTH_21"/>
    <property type="match status" value="1"/>
</dbReference>
<dbReference type="InterPro" id="IPR036397">
    <property type="entry name" value="RNaseH_sf"/>
</dbReference>
<dbReference type="eggNOG" id="COG2801">
    <property type="taxonomic scope" value="Bacteria"/>
</dbReference>
<keyword evidence="3" id="KW-1185">Reference proteome</keyword>
<dbReference type="AlphaFoldDB" id="B5J7D5"/>
<gene>
    <name evidence="2" type="ORF">OAN307_c37560</name>
</gene>
<reference evidence="2 3" key="1">
    <citation type="journal article" date="2013" name="PLoS ONE">
        <title>Poles Apart: Arctic and Antarctic Octadecabacter strains Share High Genome Plasticity and a New Type of Xanthorhodopsin.</title>
        <authorList>
            <person name="Vollmers J."/>
            <person name="Voget S."/>
            <person name="Dietrich S."/>
            <person name="Gollnow K."/>
            <person name="Smits M."/>
            <person name="Meyer K."/>
            <person name="Brinkhoff T."/>
            <person name="Simon M."/>
            <person name="Daniel R."/>
        </authorList>
    </citation>
    <scope>NUCLEOTIDE SEQUENCE [LARGE SCALE GENOMIC DNA]</scope>
    <source>
        <strain evidence="2 3">307</strain>
    </source>
</reference>
<evidence type="ECO:0000313" key="3">
    <source>
        <dbReference type="Proteomes" id="UP000005307"/>
    </source>
</evidence>
<dbReference type="OrthoDB" id="9803878at2"/>
<organism evidence="2 3">
    <name type="scientific">Octadecabacter antarcticus 307</name>
    <dbReference type="NCBI Taxonomy" id="391626"/>
    <lineage>
        <taxon>Bacteria</taxon>
        <taxon>Pseudomonadati</taxon>
        <taxon>Pseudomonadota</taxon>
        <taxon>Alphaproteobacteria</taxon>
        <taxon>Rhodobacterales</taxon>
        <taxon>Roseobacteraceae</taxon>
        <taxon>Octadecabacter</taxon>
    </lineage>
</organism>
<dbReference type="Proteomes" id="UP000005307">
    <property type="component" value="Chromosome"/>
</dbReference>
<proteinExistence type="predicted"/>
<dbReference type="GO" id="GO:0003676">
    <property type="term" value="F:nucleic acid binding"/>
    <property type="evidence" value="ECO:0007669"/>
    <property type="project" value="InterPro"/>
</dbReference>